<dbReference type="InterPro" id="IPR051267">
    <property type="entry name" value="STEAP_metalloreductase"/>
</dbReference>
<feature type="domain" description="Pyrroline-5-carboxylate reductase catalytic N-terminal" evidence="2">
    <location>
        <begin position="2"/>
        <end position="95"/>
    </location>
</feature>
<evidence type="ECO:0000313" key="4">
    <source>
        <dbReference type="Proteomes" id="UP001526225"/>
    </source>
</evidence>
<dbReference type="SUPFAM" id="SSF51735">
    <property type="entry name" value="NAD(P)-binding Rossmann-fold domains"/>
    <property type="match status" value="1"/>
</dbReference>
<dbReference type="InterPro" id="IPR028939">
    <property type="entry name" value="P5C_Rdtase_cat_N"/>
</dbReference>
<evidence type="ECO:0000259" key="2">
    <source>
        <dbReference type="Pfam" id="PF03807"/>
    </source>
</evidence>
<sequence length="227" mass="24745">MKISVIGFGNIGSAVVNNLLNNGSDHEIYLANRSFDKIQKFADAHGDNVHAVSEEEAVKQGDVLILTMWMVQQLDFINRYYEQLGNKIVIDPSNPVGYNSQGESRRTLPEGLSSGEVIRFNLPEGVGYIKAFGTMGADSLADEASADKSVVLYYATDSAENDRLAEELIKDSGYFPLNADTKGLNVSGYGHLEVGGELHQYGGLEGQVPTKELAEKKLAEFKEAHKA</sequence>
<dbReference type="EMBL" id="JAOZFE010000009">
    <property type="protein sequence ID" value="MCW0953740.1"/>
    <property type="molecule type" value="Genomic_DNA"/>
</dbReference>
<accession>A0ABT3E5T5</accession>
<protein>
    <submittedName>
        <fullName evidence="3">NAD(P)-binding domain-containing protein</fullName>
    </submittedName>
</protein>
<dbReference type="Proteomes" id="UP001526225">
    <property type="component" value="Unassembled WGS sequence"/>
</dbReference>
<dbReference type="Pfam" id="PF03807">
    <property type="entry name" value="F420_oxidored"/>
    <property type="match status" value="1"/>
</dbReference>
<organism evidence="3 4">
    <name type="scientific">Weissella ceti</name>
    <dbReference type="NCBI Taxonomy" id="759620"/>
    <lineage>
        <taxon>Bacteria</taxon>
        <taxon>Bacillati</taxon>
        <taxon>Bacillota</taxon>
        <taxon>Bacilli</taxon>
        <taxon>Lactobacillales</taxon>
        <taxon>Lactobacillaceae</taxon>
        <taxon>Weissella</taxon>
    </lineage>
</organism>
<reference evidence="3 4" key="1">
    <citation type="submission" date="2022-10" db="EMBL/GenBank/DDBJ databases">
        <title>Weissella fermenti sp. nov., isolated from fermented cabbage.</title>
        <authorList>
            <person name="Lee J.K."/>
            <person name="Baek J.H."/>
            <person name="Choi D.G."/>
            <person name="Kim J.M."/>
            <person name="Jeon C.O."/>
        </authorList>
    </citation>
    <scope>NUCLEOTIDE SEQUENCE [LARGE SCALE GENOMIC DNA]</scope>
    <source>
        <strain evidence="3 4">KACC 18534</strain>
    </source>
</reference>
<dbReference type="PANTHER" id="PTHR14239:SF10">
    <property type="entry name" value="REDUCTASE"/>
    <property type="match status" value="1"/>
</dbReference>
<proteinExistence type="predicted"/>
<dbReference type="PANTHER" id="PTHR14239">
    <property type="entry name" value="DUDULIN-RELATED"/>
    <property type="match status" value="1"/>
</dbReference>
<dbReference type="Gene3D" id="3.40.50.720">
    <property type="entry name" value="NAD(P)-binding Rossmann-like Domain"/>
    <property type="match status" value="1"/>
</dbReference>
<keyword evidence="1" id="KW-0560">Oxidoreductase</keyword>
<name>A0ABT3E5T5_9LACO</name>
<dbReference type="InterPro" id="IPR036291">
    <property type="entry name" value="NAD(P)-bd_dom_sf"/>
</dbReference>
<evidence type="ECO:0000313" key="3">
    <source>
        <dbReference type="EMBL" id="MCW0953740.1"/>
    </source>
</evidence>
<keyword evidence="4" id="KW-1185">Reference proteome</keyword>
<comment type="caution">
    <text evidence="3">The sequence shown here is derived from an EMBL/GenBank/DDBJ whole genome shotgun (WGS) entry which is preliminary data.</text>
</comment>
<dbReference type="RefSeq" id="WP_213408114.1">
    <property type="nucleotide sequence ID" value="NZ_CP074441.1"/>
</dbReference>
<gene>
    <name evidence="3" type="ORF">OIT44_06710</name>
</gene>
<evidence type="ECO:0000256" key="1">
    <source>
        <dbReference type="ARBA" id="ARBA00023002"/>
    </source>
</evidence>